<reference evidence="1 2" key="1">
    <citation type="journal article" date="2013" name="Genome Announc.">
        <title>Draft Genome Sequence of Arthrobacter gangotriensis Strain Lz1yT, Isolated from a Penguin Rookery Soil Sample Collected in Antarctica, near the Indian Station Dakshin Gangotri.</title>
        <authorList>
            <person name="Shivaji S."/>
            <person name="Ara S."/>
            <person name="Bandi S."/>
            <person name="Singh A."/>
            <person name="Kumar Pinnaka A."/>
        </authorList>
    </citation>
    <scope>NUCLEOTIDE SEQUENCE [LARGE SCALE GENOMIC DNA]</scope>
    <source>
        <strain evidence="1 2">Lz1y</strain>
    </source>
</reference>
<name>M7MQV0_9MICC</name>
<organism evidence="1 2">
    <name type="scientific">Paeniglutamicibacter gangotriensis Lz1y</name>
    <dbReference type="NCBI Taxonomy" id="1276920"/>
    <lineage>
        <taxon>Bacteria</taxon>
        <taxon>Bacillati</taxon>
        <taxon>Actinomycetota</taxon>
        <taxon>Actinomycetes</taxon>
        <taxon>Micrococcales</taxon>
        <taxon>Micrococcaceae</taxon>
        <taxon>Paeniglutamicibacter</taxon>
    </lineage>
</organism>
<protein>
    <submittedName>
        <fullName evidence="1">Uncharacterized protein</fullName>
    </submittedName>
</protein>
<dbReference type="AlphaFoldDB" id="M7MQV0"/>
<gene>
    <name evidence="1" type="ORF">ADIAG_03236</name>
</gene>
<dbReference type="Proteomes" id="UP000012015">
    <property type="component" value="Unassembled WGS sequence"/>
</dbReference>
<accession>M7MQV0</accession>
<keyword evidence="2" id="KW-1185">Reference proteome</keyword>
<evidence type="ECO:0000313" key="1">
    <source>
        <dbReference type="EMBL" id="EMQ97441.1"/>
    </source>
</evidence>
<proteinExistence type="predicted"/>
<comment type="caution">
    <text evidence="1">The sequence shown here is derived from an EMBL/GenBank/DDBJ whole genome shotgun (WGS) entry which is preliminary data.</text>
</comment>
<evidence type="ECO:0000313" key="2">
    <source>
        <dbReference type="Proteomes" id="UP000012015"/>
    </source>
</evidence>
<dbReference type="EMBL" id="AOCK01000010">
    <property type="protein sequence ID" value="EMQ97441.1"/>
    <property type="molecule type" value="Genomic_DNA"/>
</dbReference>
<sequence length="32" mass="3306">MTEGKAVNMPGCSYGFLVAVGGRFTRAASKQA</sequence>